<dbReference type="InterPro" id="IPR055414">
    <property type="entry name" value="LRR_R13L4/SHOC2-like"/>
</dbReference>
<protein>
    <submittedName>
        <fullName evidence="5">Uncharacterized protein</fullName>
    </submittedName>
</protein>
<dbReference type="SUPFAM" id="SSF52058">
    <property type="entry name" value="L domain-like"/>
    <property type="match status" value="1"/>
</dbReference>
<keyword evidence="2" id="KW-0611">Plant defense</keyword>
<comment type="caution">
    <text evidence="5">The sequence shown here is derived from an EMBL/GenBank/DDBJ whole genome shotgun (WGS) entry which is preliminary data.</text>
</comment>
<dbReference type="Pfam" id="PF23559">
    <property type="entry name" value="WHD_DRP"/>
    <property type="match status" value="1"/>
</dbReference>
<proteinExistence type="predicted"/>
<dbReference type="OrthoDB" id="687531at2759"/>
<gene>
    <name evidence="5" type="ORF">NCGR_LOCUS14110</name>
</gene>
<evidence type="ECO:0000259" key="4">
    <source>
        <dbReference type="Pfam" id="PF23598"/>
    </source>
</evidence>
<dbReference type="InterPro" id="IPR032675">
    <property type="entry name" value="LRR_dom_sf"/>
</dbReference>
<name>A0A811N8I5_9POAL</name>
<reference evidence="5" key="1">
    <citation type="submission" date="2020-10" db="EMBL/GenBank/DDBJ databases">
        <authorList>
            <person name="Han B."/>
            <person name="Lu T."/>
            <person name="Zhao Q."/>
            <person name="Huang X."/>
            <person name="Zhao Y."/>
        </authorList>
    </citation>
    <scope>NUCLEOTIDE SEQUENCE</scope>
</reference>
<dbReference type="InterPro" id="IPR036388">
    <property type="entry name" value="WH-like_DNA-bd_sf"/>
</dbReference>
<dbReference type="EMBL" id="CAJGYO010000003">
    <property type="protein sequence ID" value="CAD6220657.1"/>
    <property type="molecule type" value="Genomic_DNA"/>
</dbReference>
<evidence type="ECO:0000256" key="2">
    <source>
        <dbReference type="ARBA" id="ARBA00022821"/>
    </source>
</evidence>
<feature type="domain" description="Disease resistance R13L4/SHOC-2-like LRR" evidence="4">
    <location>
        <begin position="295"/>
        <end position="452"/>
    </location>
</feature>
<evidence type="ECO:0000256" key="1">
    <source>
        <dbReference type="ARBA" id="ARBA00022737"/>
    </source>
</evidence>
<keyword evidence="6" id="KW-1185">Reference proteome</keyword>
<evidence type="ECO:0000313" key="5">
    <source>
        <dbReference type="EMBL" id="CAD6220657.1"/>
    </source>
</evidence>
<dbReference type="InterPro" id="IPR044974">
    <property type="entry name" value="Disease_R_plants"/>
</dbReference>
<dbReference type="Proteomes" id="UP000604825">
    <property type="component" value="Unassembled WGS sequence"/>
</dbReference>
<feature type="domain" description="Disease resistance protein winged helix" evidence="3">
    <location>
        <begin position="34"/>
        <end position="74"/>
    </location>
</feature>
<dbReference type="InterPro" id="IPR058922">
    <property type="entry name" value="WHD_DRP"/>
</dbReference>
<dbReference type="GO" id="GO:0098542">
    <property type="term" value="P:defense response to other organism"/>
    <property type="evidence" value="ECO:0007669"/>
    <property type="project" value="TreeGrafter"/>
</dbReference>
<dbReference type="PANTHER" id="PTHR23155:SF1114">
    <property type="entry name" value="OS02G0475500 PROTEIN"/>
    <property type="match status" value="1"/>
</dbReference>
<keyword evidence="1" id="KW-0677">Repeat</keyword>
<feature type="domain" description="Disease resistance R13L4/SHOC-2-like LRR" evidence="4">
    <location>
        <begin position="117"/>
        <end position="204"/>
    </location>
</feature>
<dbReference type="Gene3D" id="3.80.10.10">
    <property type="entry name" value="Ribonuclease Inhibitor"/>
    <property type="match status" value="1"/>
</dbReference>
<evidence type="ECO:0000313" key="6">
    <source>
        <dbReference type="Proteomes" id="UP000604825"/>
    </source>
</evidence>
<dbReference type="Pfam" id="PF23598">
    <property type="entry name" value="LRR_14"/>
    <property type="match status" value="2"/>
</dbReference>
<dbReference type="Gene3D" id="1.10.10.10">
    <property type="entry name" value="Winged helix-like DNA-binding domain superfamily/Winged helix DNA-binding domain"/>
    <property type="match status" value="1"/>
</dbReference>
<organism evidence="5 6">
    <name type="scientific">Miscanthus lutarioriparius</name>
    <dbReference type="NCBI Taxonomy" id="422564"/>
    <lineage>
        <taxon>Eukaryota</taxon>
        <taxon>Viridiplantae</taxon>
        <taxon>Streptophyta</taxon>
        <taxon>Embryophyta</taxon>
        <taxon>Tracheophyta</taxon>
        <taxon>Spermatophyta</taxon>
        <taxon>Magnoliopsida</taxon>
        <taxon>Liliopsida</taxon>
        <taxon>Poales</taxon>
        <taxon>Poaceae</taxon>
        <taxon>PACMAD clade</taxon>
        <taxon>Panicoideae</taxon>
        <taxon>Andropogonodae</taxon>
        <taxon>Andropogoneae</taxon>
        <taxon>Saccharinae</taxon>
        <taxon>Miscanthus</taxon>
    </lineage>
</organism>
<dbReference type="AlphaFoldDB" id="A0A811N8I5"/>
<accession>A0A811N8I5</accession>
<sequence>MEMNPELGIIRAILMKSYDGLPYHLKSCFLCMSIFPEDYNIRRRRLVHRWNAEVYSSEVRGKSMREIADSYFMEHWSLLRGAWSYHPKNQDSQLVVEKHLKVNGRESCVSNGRRMQLKHPRMKLLRVLDLESTSGLVDHHLEPIWKLLHLKYLSLRECRGIYYLPESLGNQKQLETLDVTNTRIVKLPQAITKLRKLQYIRAGNVYNEIFNASSYDQLVKKLPVPIQNKLCVWTLTLIAFCLSSCSLKLGKSIIDIEDEDPINRRDLCTFYCCAVFPFLARLADPVGVTVPRGFRKMKALHTLVHSVEEEGLLDCLDSLCRPPDNLQSLKLYGTLAKLPEWVAGLHNLVKLKLEWTRLTELDGTIQVLGKLPNLATLRLRYGSFEAKEPRHLSCRREAFPSLTALETVLDTGIESVLFEEGTAPKLELLLDWGRIAFSGLSCLPSLKEVMIHKHAPFVYAVQPQLTRNPNKPVLKFF</sequence>
<evidence type="ECO:0000259" key="3">
    <source>
        <dbReference type="Pfam" id="PF23559"/>
    </source>
</evidence>
<dbReference type="PANTHER" id="PTHR23155">
    <property type="entry name" value="DISEASE RESISTANCE PROTEIN RP"/>
    <property type="match status" value="1"/>
</dbReference>